<keyword evidence="8" id="KW-1185">Reference proteome</keyword>
<dbReference type="GO" id="GO:0015920">
    <property type="term" value="P:lipopolysaccharide transport"/>
    <property type="evidence" value="ECO:0007669"/>
    <property type="project" value="InterPro"/>
</dbReference>
<dbReference type="OrthoDB" id="9760225at2"/>
<feature type="domain" description="Organic solvent tolerance-like N-terminal" evidence="5">
    <location>
        <begin position="64"/>
        <end position="192"/>
    </location>
</feature>
<dbReference type="GO" id="GO:1990351">
    <property type="term" value="C:transporter complex"/>
    <property type="evidence" value="ECO:0007669"/>
    <property type="project" value="TreeGrafter"/>
</dbReference>
<keyword evidence="3 4" id="KW-0998">Cell outer membrane</keyword>
<organism evidence="7 8">
    <name type="scientific">Motilimonas pumila</name>
    <dbReference type="NCBI Taxonomy" id="2303987"/>
    <lineage>
        <taxon>Bacteria</taxon>
        <taxon>Pseudomonadati</taxon>
        <taxon>Pseudomonadota</taxon>
        <taxon>Gammaproteobacteria</taxon>
        <taxon>Alteromonadales</taxon>
        <taxon>Alteromonadales genera incertae sedis</taxon>
        <taxon>Motilimonas</taxon>
    </lineage>
</organism>
<accession>A0A418YAB0</accession>
<gene>
    <name evidence="4 7" type="primary">lptD</name>
    <name evidence="7" type="ORF">D1Z90_18350</name>
</gene>
<dbReference type="HAMAP" id="MF_01411">
    <property type="entry name" value="LPS_assembly_LptD"/>
    <property type="match status" value="1"/>
</dbReference>
<feature type="domain" description="LptD C-terminal" evidence="6">
    <location>
        <begin position="300"/>
        <end position="678"/>
    </location>
</feature>
<dbReference type="Gene3D" id="2.60.450.10">
    <property type="entry name" value="Lipopolysaccharide (LPS) transport protein A like domain"/>
    <property type="match status" value="1"/>
</dbReference>
<evidence type="ECO:0000256" key="1">
    <source>
        <dbReference type="ARBA" id="ARBA00022729"/>
    </source>
</evidence>
<dbReference type="Pfam" id="PF04453">
    <property type="entry name" value="LptD"/>
    <property type="match status" value="1"/>
</dbReference>
<comment type="caution">
    <text evidence="4">Lacks conserved residue(s) required for the propagation of feature annotation.</text>
</comment>
<evidence type="ECO:0000313" key="7">
    <source>
        <dbReference type="EMBL" id="RJG39475.1"/>
    </source>
</evidence>
<comment type="caution">
    <text evidence="7">The sequence shown here is derived from an EMBL/GenBank/DDBJ whole genome shotgun (WGS) entry which is preliminary data.</text>
</comment>
<dbReference type="RefSeq" id="WP_119912253.1">
    <property type="nucleotide sequence ID" value="NZ_QZCH01000035.1"/>
</dbReference>
<evidence type="ECO:0000259" key="6">
    <source>
        <dbReference type="Pfam" id="PF04453"/>
    </source>
</evidence>
<dbReference type="PANTHER" id="PTHR30189">
    <property type="entry name" value="LPS-ASSEMBLY PROTEIN"/>
    <property type="match status" value="1"/>
</dbReference>
<keyword evidence="2 4" id="KW-0472">Membrane</keyword>
<comment type="subunit">
    <text evidence="4">Component of the lipopolysaccharide transport and assembly complex. Interacts with LptE and LptA.</text>
</comment>
<dbReference type="AlphaFoldDB" id="A0A418YAB0"/>
<dbReference type="Pfam" id="PF03968">
    <property type="entry name" value="LptD_N"/>
    <property type="match status" value="1"/>
</dbReference>
<sequence length="771" mass="87921">MIKRTLVSLSFTLAPLAIVSADTTKSLEDKVTLADLPLTQRCYAHVPPVKQGSTADPSSLPVIADADHVSGQNNTFVFTDNVNVKQDIKTLTADKITYNKDSQLAEAEGNVRFTDGQLTLSAQQVHANLQSSTAQAFDTDYQFHGKGGRGSSDELIVLDKQHYILNEASYTSCPPGDTTWKVSAKEFNIDNEDNIGTARHAKLYLKDIPIFYFPYFSYPLGNERKSGLLIPSVSSSSTDGFSYEQPIYWNIAPNYDATLNIKAMSDRGVLAKGEMRYLQPQFTGMLNAEYLPDDKIYGDDRYLLSWRHNSISTKNLRFNVDYAKVSDNYYLTDIDTPIGSQTDNQLLQTSKLSWVERYWNAEVEIRDFQVLSDSSQPHIVMPKIAFEGYYPTNWYNLEADIYAEATRFDHKEHDVYTGSRYHFEPKIVLPLYTQAAFINTELTYLLTKYDQDIPSPYKETWYADLDESVTRSLPMFSIHGGLNFERNANFFDNRLTQTLVPQVKYLYVPYENQDGIGLYDTAPLQTDYYALFRDRSYSGLDRVADANQLTVGVSSSFFNQNFEERFRAAIGQVFYFTPSRVTLPSYTNVTDVSKSALLAEIDVNYDKRWFYRGGVEFDTEKGDLKRGNSTIERRWAWNKLVQLNYRYIKSTEELEQQNIKGIVNQVGSKVAWPINEQWSAIGSYYYDIDNSRKIEFLAGVKYEDCCWGVSLVYDQHMKTGYGSIGDIDNNYKIEDSIKLQIELKGLANFGSGAKTRLSQGLFDYGRPFANK</sequence>
<dbReference type="PANTHER" id="PTHR30189:SF1">
    <property type="entry name" value="LPS-ASSEMBLY PROTEIN LPTD"/>
    <property type="match status" value="1"/>
</dbReference>
<dbReference type="NCBIfam" id="NF002997">
    <property type="entry name" value="PRK03761.1"/>
    <property type="match status" value="1"/>
</dbReference>
<comment type="function">
    <text evidence="4">Together with LptE, is involved in the assembly of lipopolysaccharide (LPS) at the surface of the outer membrane.</text>
</comment>
<keyword evidence="1 4" id="KW-0732">Signal</keyword>
<name>A0A418YAB0_9GAMM</name>
<evidence type="ECO:0000256" key="2">
    <source>
        <dbReference type="ARBA" id="ARBA00023136"/>
    </source>
</evidence>
<evidence type="ECO:0000256" key="4">
    <source>
        <dbReference type="HAMAP-Rule" id="MF_01411"/>
    </source>
</evidence>
<evidence type="ECO:0000256" key="3">
    <source>
        <dbReference type="ARBA" id="ARBA00023237"/>
    </source>
</evidence>
<dbReference type="GO" id="GO:0043165">
    <property type="term" value="P:Gram-negative-bacterium-type cell outer membrane assembly"/>
    <property type="evidence" value="ECO:0007669"/>
    <property type="project" value="UniProtKB-UniRule"/>
</dbReference>
<comment type="similarity">
    <text evidence="4">Belongs to the LptD family.</text>
</comment>
<reference evidence="7 8" key="2">
    <citation type="submission" date="2019-01" db="EMBL/GenBank/DDBJ databases">
        <title>Motilimonas pumilus sp. nov., isolated from the gut of sea cucumber (Apostichopus japonicus).</title>
        <authorList>
            <person name="Wang F.-Q."/>
            <person name="Ren L.-H."/>
            <person name="Lin Y.-W."/>
            <person name="Sun G.-H."/>
            <person name="Du Z.-J."/>
            <person name="Zhao J.-X."/>
            <person name="Liu X.-J."/>
            <person name="Liu L.-J."/>
        </authorList>
    </citation>
    <scope>NUCLEOTIDE SEQUENCE [LARGE SCALE GENOMIC DNA]</scope>
    <source>
        <strain evidence="7 8">PLHSC7-2</strain>
    </source>
</reference>
<comment type="subcellular location">
    <subcellularLocation>
        <location evidence="4">Cell outer membrane</location>
    </subcellularLocation>
</comment>
<dbReference type="EMBL" id="QZCH01000035">
    <property type="protein sequence ID" value="RJG39475.1"/>
    <property type="molecule type" value="Genomic_DNA"/>
</dbReference>
<dbReference type="GO" id="GO:0009279">
    <property type="term" value="C:cell outer membrane"/>
    <property type="evidence" value="ECO:0007669"/>
    <property type="project" value="UniProtKB-SubCell"/>
</dbReference>
<dbReference type="InterPro" id="IPR007543">
    <property type="entry name" value="LptD_C"/>
</dbReference>
<dbReference type="InterPro" id="IPR050218">
    <property type="entry name" value="LptD"/>
</dbReference>
<reference evidence="7 8" key="1">
    <citation type="submission" date="2018-09" db="EMBL/GenBank/DDBJ databases">
        <authorList>
            <person name="Wang F."/>
        </authorList>
    </citation>
    <scope>NUCLEOTIDE SEQUENCE [LARGE SCALE GENOMIC DNA]</scope>
    <source>
        <strain evidence="7 8">PLHSC7-2</strain>
    </source>
</reference>
<evidence type="ECO:0000259" key="5">
    <source>
        <dbReference type="Pfam" id="PF03968"/>
    </source>
</evidence>
<protein>
    <recommendedName>
        <fullName evidence="4">LPS-assembly protein LptD</fullName>
    </recommendedName>
</protein>
<dbReference type="InterPro" id="IPR005653">
    <property type="entry name" value="OstA-like_N"/>
</dbReference>
<dbReference type="Proteomes" id="UP000283255">
    <property type="component" value="Unassembled WGS sequence"/>
</dbReference>
<dbReference type="InterPro" id="IPR020889">
    <property type="entry name" value="LipoPS_assembly_LptD"/>
</dbReference>
<proteinExistence type="inferred from homology"/>
<evidence type="ECO:0000313" key="8">
    <source>
        <dbReference type="Proteomes" id="UP000283255"/>
    </source>
</evidence>